<organism evidence="1">
    <name type="scientific">viral metagenome</name>
    <dbReference type="NCBI Taxonomy" id="1070528"/>
    <lineage>
        <taxon>unclassified sequences</taxon>
        <taxon>metagenomes</taxon>
        <taxon>organismal metagenomes</taxon>
    </lineage>
</organism>
<sequence length="230" mass="26560">METIIKPQITYMDKMDFKVNRELLDNGNVQLYHSVCKHGYGSEVDFLSTDPNDKTTYLVTKGKMAIIMNKNIGFFETNILSNKFTDHMTKYTKIKSRCTLGTKLTDITLTRRLPLKLGSIKIIGTWEYSDNKIVDWLQPELALTTEKKYTLFSSGSTNMTQNKGDLFASIASTNYQIDKDNTLIITEFIMARKPGLLKIHSLFKHFVNWIINRYIPKIVLRARNYNIPIV</sequence>
<evidence type="ECO:0000313" key="1">
    <source>
        <dbReference type="EMBL" id="QHU00955.1"/>
    </source>
</evidence>
<dbReference type="AlphaFoldDB" id="A0A6C0J5G3"/>
<proteinExistence type="predicted"/>
<name>A0A6C0J5G3_9ZZZZ</name>
<reference evidence="1" key="1">
    <citation type="journal article" date="2020" name="Nature">
        <title>Giant virus diversity and host interactions through global metagenomics.</title>
        <authorList>
            <person name="Schulz F."/>
            <person name="Roux S."/>
            <person name="Paez-Espino D."/>
            <person name="Jungbluth S."/>
            <person name="Walsh D.A."/>
            <person name="Denef V.J."/>
            <person name="McMahon K.D."/>
            <person name="Konstantinidis K.T."/>
            <person name="Eloe-Fadrosh E.A."/>
            <person name="Kyrpides N.C."/>
            <person name="Woyke T."/>
        </authorList>
    </citation>
    <scope>NUCLEOTIDE SEQUENCE</scope>
    <source>
        <strain evidence="1">GVMAG-M-3300025860-20</strain>
    </source>
</reference>
<dbReference type="EMBL" id="MN740332">
    <property type="protein sequence ID" value="QHU00955.1"/>
    <property type="molecule type" value="Genomic_DNA"/>
</dbReference>
<accession>A0A6C0J5G3</accession>
<protein>
    <submittedName>
        <fullName evidence="1">Uncharacterized protein</fullName>
    </submittedName>
</protein>